<accession>A0A0C3GSX7</accession>
<dbReference type="STRING" id="913774.A0A0C3GSX7"/>
<dbReference type="InParanoid" id="A0A0C3GSX7"/>
<dbReference type="HOGENOM" id="CLU_2321033_0_0_1"/>
<dbReference type="OrthoDB" id="3182339at2759"/>
<sequence length="99" mass="11267">MAIKRRLRRYFPGPAITLDYKRMAEPSFQESLVELLARLDMDTPIESVPIVSKAGSDTTEIRDTMHPKFVTEMLTGVLRDVGQPAGISRIHKRTRDKVL</sequence>
<organism evidence="2 3">
    <name type="scientific">Oidiodendron maius (strain Zn)</name>
    <dbReference type="NCBI Taxonomy" id="913774"/>
    <lineage>
        <taxon>Eukaryota</taxon>
        <taxon>Fungi</taxon>
        <taxon>Dikarya</taxon>
        <taxon>Ascomycota</taxon>
        <taxon>Pezizomycotina</taxon>
        <taxon>Leotiomycetes</taxon>
        <taxon>Leotiomycetes incertae sedis</taxon>
        <taxon>Myxotrichaceae</taxon>
        <taxon>Oidiodendron</taxon>
    </lineage>
</organism>
<feature type="domain" description="DUF6606" evidence="1">
    <location>
        <begin position="1"/>
        <end position="99"/>
    </location>
</feature>
<dbReference type="InterPro" id="IPR046541">
    <property type="entry name" value="DUF6606"/>
</dbReference>
<dbReference type="EMBL" id="KN832890">
    <property type="protein sequence ID" value="KIM94444.1"/>
    <property type="molecule type" value="Genomic_DNA"/>
</dbReference>
<dbReference type="Pfam" id="PF20255">
    <property type="entry name" value="DUF6606"/>
    <property type="match status" value="1"/>
</dbReference>
<evidence type="ECO:0000313" key="2">
    <source>
        <dbReference type="EMBL" id="KIM94444.1"/>
    </source>
</evidence>
<dbReference type="AlphaFoldDB" id="A0A0C3GSX7"/>
<evidence type="ECO:0000259" key="1">
    <source>
        <dbReference type="Pfam" id="PF20255"/>
    </source>
</evidence>
<keyword evidence="3" id="KW-1185">Reference proteome</keyword>
<dbReference type="Proteomes" id="UP000054321">
    <property type="component" value="Unassembled WGS sequence"/>
</dbReference>
<name>A0A0C3GSX7_OIDMZ</name>
<reference evidence="3" key="2">
    <citation type="submission" date="2015-01" db="EMBL/GenBank/DDBJ databases">
        <title>Evolutionary Origins and Diversification of the Mycorrhizal Mutualists.</title>
        <authorList>
            <consortium name="DOE Joint Genome Institute"/>
            <consortium name="Mycorrhizal Genomics Consortium"/>
            <person name="Kohler A."/>
            <person name="Kuo A."/>
            <person name="Nagy L.G."/>
            <person name="Floudas D."/>
            <person name="Copeland A."/>
            <person name="Barry K.W."/>
            <person name="Cichocki N."/>
            <person name="Veneault-Fourrey C."/>
            <person name="LaButti K."/>
            <person name="Lindquist E.A."/>
            <person name="Lipzen A."/>
            <person name="Lundell T."/>
            <person name="Morin E."/>
            <person name="Murat C."/>
            <person name="Riley R."/>
            <person name="Ohm R."/>
            <person name="Sun H."/>
            <person name="Tunlid A."/>
            <person name="Henrissat B."/>
            <person name="Grigoriev I.V."/>
            <person name="Hibbett D.S."/>
            <person name="Martin F."/>
        </authorList>
    </citation>
    <scope>NUCLEOTIDE SEQUENCE [LARGE SCALE GENOMIC DNA]</scope>
    <source>
        <strain evidence="3">Zn</strain>
    </source>
</reference>
<protein>
    <recommendedName>
        <fullName evidence="1">DUF6606 domain-containing protein</fullName>
    </recommendedName>
</protein>
<reference evidence="2 3" key="1">
    <citation type="submission" date="2014-04" db="EMBL/GenBank/DDBJ databases">
        <authorList>
            <consortium name="DOE Joint Genome Institute"/>
            <person name="Kuo A."/>
            <person name="Martino E."/>
            <person name="Perotto S."/>
            <person name="Kohler A."/>
            <person name="Nagy L.G."/>
            <person name="Floudas D."/>
            <person name="Copeland A."/>
            <person name="Barry K.W."/>
            <person name="Cichocki N."/>
            <person name="Veneault-Fourrey C."/>
            <person name="LaButti K."/>
            <person name="Lindquist E.A."/>
            <person name="Lipzen A."/>
            <person name="Lundell T."/>
            <person name="Morin E."/>
            <person name="Murat C."/>
            <person name="Sun H."/>
            <person name="Tunlid A."/>
            <person name="Henrissat B."/>
            <person name="Grigoriev I.V."/>
            <person name="Hibbett D.S."/>
            <person name="Martin F."/>
            <person name="Nordberg H.P."/>
            <person name="Cantor M.N."/>
            <person name="Hua S.X."/>
        </authorList>
    </citation>
    <scope>NUCLEOTIDE SEQUENCE [LARGE SCALE GENOMIC DNA]</scope>
    <source>
        <strain evidence="2 3">Zn</strain>
    </source>
</reference>
<gene>
    <name evidence="2" type="ORF">OIDMADRAFT_60770</name>
</gene>
<evidence type="ECO:0000313" key="3">
    <source>
        <dbReference type="Proteomes" id="UP000054321"/>
    </source>
</evidence>
<proteinExistence type="predicted"/>